<dbReference type="SMART" id="SM00052">
    <property type="entry name" value="EAL"/>
    <property type="match status" value="1"/>
</dbReference>
<dbReference type="PROSITE" id="PS50887">
    <property type="entry name" value="GGDEF"/>
    <property type="match status" value="1"/>
</dbReference>
<dbReference type="PANTHER" id="PTHR33121:SF70">
    <property type="entry name" value="SIGNALING PROTEIN YKOW"/>
    <property type="match status" value="1"/>
</dbReference>
<dbReference type="SUPFAM" id="SSF55073">
    <property type="entry name" value="Nucleotide cyclase"/>
    <property type="match status" value="1"/>
</dbReference>
<dbReference type="InterPro" id="IPR001633">
    <property type="entry name" value="EAL_dom"/>
</dbReference>
<sequence length="427" mass="46384">MDVAKAVTQMKISPARDAQLWLSAFEASPMRRVVLFLIGIRDLKQVNDLHGREAGNAVIAEIGRRIGLFAPSLAGAVVAARLPGREFLIVAESDARRAELEQVTRKLLASLGAPMTIQDGELHISARVGVAVSTPGQKGIDLLAAASSALASAYSRKGRKYQFGDSSSKSDPTKNASLDKGLRQALANDEIAIHFQPQFEVASGRLVGAEALARWAHPEFGEIGASELFAVADRCDLREELSFTIQRQALELAEKWPRGDVALRLSINLGAEELADDHAGKLLGLLKEIGFPREHLTVELTEESIVNDFDLALAQLQMLRSKNIRVAIDDFGTGYSSLSYLKSLPLDYLKIDKGMTADIAGSTRDRIVLRAIIALGKALGLQIIAEGVEKEGELEMLRDEGCDYFQGFLKSPPLTAAQFHEFAAQQK</sequence>
<dbReference type="InterPro" id="IPR029787">
    <property type="entry name" value="Nucleotide_cyclase"/>
</dbReference>
<evidence type="ECO:0000313" key="3">
    <source>
        <dbReference type="EMBL" id="RDV06784.1"/>
    </source>
</evidence>
<dbReference type="Gene3D" id="3.30.70.270">
    <property type="match status" value="1"/>
</dbReference>
<dbReference type="PROSITE" id="PS50883">
    <property type="entry name" value="EAL"/>
    <property type="match status" value="1"/>
</dbReference>
<name>A0A371BGR2_9SPHN</name>
<dbReference type="InterPro" id="IPR050706">
    <property type="entry name" value="Cyclic-di-GMP_PDE-like"/>
</dbReference>
<evidence type="ECO:0000313" key="4">
    <source>
        <dbReference type="Proteomes" id="UP000263833"/>
    </source>
</evidence>
<feature type="domain" description="EAL" evidence="1">
    <location>
        <begin position="175"/>
        <end position="427"/>
    </location>
</feature>
<dbReference type="AlphaFoldDB" id="A0A371BGR2"/>
<dbReference type="CDD" id="cd01948">
    <property type="entry name" value="EAL"/>
    <property type="match status" value="1"/>
</dbReference>
<dbReference type="SMART" id="SM00267">
    <property type="entry name" value="GGDEF"/>
    <property type="match status" value="1"/>
</dbReference>
<organism evidence="3 4">
    <name type="scientific">Sphingorhabdus pulchriflava</name>
    <dbReference type="NCBI Taxonomy" id="2292257"/>
    <lineage>
        <taxon>Bacteria</taxon>
        <taxon>Pseudomonadati</taxon>
        <taxon>Pseudomonadota</taxon>
        <taxon>Alphaproteobacteria</taxon>
        <taxon>Sphingomonadales</taxon>
        <taxon>Sphingomonadaceae</taxon>
        <taxon>Sphingorhabdus</taxon>
    </lineage>
</organism>
<dbReference type="Pfam" id="PF00563">
    <property type="entry name" value="EAL"/>
    <property type="match status" value="1"/>
</dbReference>
<dbReference type="OrthoDB" id="9814202at2"/>
<dbReference type="RefSeq" id="WP_115548331.1">
    <property type="nucleotide sequence ID" value="NZ_QRGP01000001.1"/>
</dbReference>
<protein>
    <submittedName>
        <fullName evidence="3">GGDEF domain-containing protein</fullName>
    </submittedName>
</protein>
<gene>
    <name evidence="3" type="ORF">DXH95_05115</name>
</gene>
<evidence type="ECO:0000259" key="1">
    <source>
        <dbReference type="PROSITE" id="PS50883"/>
    </source>
</evidence>
<dbReference type="Proteomes" id="UP000263833">
    <property type="component" value="Unassembled WGS sequence"/>
</dbReference>
<dbReference type="InterPro" id="IPR035919">
    <property type="entry name" value="EAL_sf"/>
</dbReference>
<dbReference type="Pfam" id="PF00990">
    <property type="entry name" value="GGDEF"/>
    <property type="match status" value="1"/>
</dbReference>
<reference evidence="4" key="1">
    <citation type="submission" date="2018-08" db="EMBL/GenBank/DDBJ databases">
        <authorList>
            <person name="Kim S.-J."/>
            <person name="Jung G.-Y."/>
        </authorList>
    </citation>
    <scope>NUCLEOTIDE SEQUENCE [LARGE SCALE GENOMIC DNA]</scope>
    <source>
        <strain evidence="4">GY_G</strain>
    </source>
</reference>
<dbReference type="EMBL" id="QRGP01000001">
    <property type="protein sequence ID" value="RDV06784.1"/>
    <property type="molecule type" value="Genomic_DNA"/>
</dbReference>
<dbReference type="SUPFAM" id="SSF141868">
    <property type="entry name" value="EAL domain-like"/>
    <property type="match status" value="1"/>
</dbReference>
<proteinExistence type="predicted"/>
<dbReference type="InterPro" id="IPR000160">
    <property type="entry name" value="GGDEF_dom"/>
</dbReference>
<dbReference type="InterPro" id="IPR043128">
    <property type="entry name" value="Rev_trsase/Diguanyl_cyclase"/>
</dbReference>
<comment type="caution">
    <text evidence="3">The sequence shown here is derived from an EMBL/GenBank/DDBJ whole genome shotgun (WGS) entry which is preliminary data.</text>
</comment>
<dbReference type="GO" id="GO:0071111">
    <property type="term" value="F:cyclic-guanylate-specific phosphodiesterase activity"/>
    <property type="evidence" value="ECO:0007669"/>
    <property type="project" value="InterPro"/>
</dbReference>
<dbReference type="Gene3D" id="3.20.20.450">
    <property type="entry name" value="EAL domain"/>
    <property type="match status" value="1"/>
</dbReference>
<evidence type="ECO:0000259" key="2">
    <source>
        <dbReference type="PROSITE" id="PS50887"/>
    </source>
</evidence>
<dbReference type="PANTHER" id="PTHR33121">
    <property type="entry name" value="CYCLIC DI-GMP PHOSPHODIESTERASE PDEF"/>
    <property type="match status" value="1"/>
</dbReference>
<keyword evidence="4" id="KW-1185">Reference proteome</keyword>
<feature type="domain" description="GGDEF" evidence="2">
    <location>
        <begin position="31"/>
        <end position="166"/>
    </location>
</feature>
<accession>A0A371BGR2</accession>